<evidence type="ECO:0000259" key="2">
    <source>
        <dbReference type="Pfam" id="PF17802"/>
    </source>
</evidence>
<dbReference type="SUPFAM" id="SSF49478">
    <property type="entry name" value="Cna protein B-type domain"/>
    <property type="match status" value="1"/>
</dbReference>
<evidence type="ECO:0000256" key="1">
    <source>
        <dbReference type="SAM" id="Phobius"/>
    </source>
</evidence>
<dbReference type="InterPro" id="IPR013783">
    <property type="entry name" value="Ig-like_fold"/>
</dbReference>
<dbReference type="Pfam" id="PF17802">
    <property type="entry name" value="SpaA"/>
    <property type="match status" value="2"/>
</dbReference>
<dbReference type="Gene3D" id="2.60.40.740">
    <property type="match status" value="1"/>
</dbReference>
<keyword evidence="1" id="KW-0812">Transmembrane</keyword>
<name>A0A231Q6X7_9LACO</name>
<proteinExistence type="predicted"/>
<feature type="transmembrane region" description="Helical" evidence="1">
    <location>
        <begin position="698"/>
        <end position="720"/>
    </location>
</feature>
<accession>A0A231Q6X7</accession>
<comment type="caution">
    <text evidence="3">The sequence shown here is derived from an EMBL/GenBank/DDBJ whole genome shotgun (WGS) entry which is preliminary data.</text>
</comment>
<feature type="domain" description="SpaA-like prealbumin fold" evidence="2">
    <location>
        <begin position="255"/>
        <end position="309"/>
    </location>
</feature>
<gene>
    <name evidence="3" type="ORF">AYP69_05295</name>
</gene>
<dbReference type="EMBL" id="LUGO01000047">
    <property type="protein sequence ID" value="OXS40250.1"/>
    <property type="molecule type" value="Genomic_DNA"/>
</dbReference>
<evidence type="ECO:0000313" key="4">
    <source>
        <dbReference type="Proteomes" id="UP000215261"/>
    </source>
</evidence>
<keyword evidence="1" id="KW-1133">Transmembrane helix</keyword>
<keyword evidence="1" id="KW-0472">Membrane</keyword>
<dbReference type="AlphaFoldDB" id="A0A231Q6X7"/>
<dbReference type="Proteomes" id="UP000215261">
    <property type="component" value="Unassembled WGS sequence"/>
</dbReference>
<protein>
    <submittedName>
        <fullName evidence="3">Cell wall anchor protein</fullName>
    </submittedName>
</protein>
<dbReference type="InterPro" id="IPR041033">
    <property type="entry name" value="SpaA_PFL_dom_1"/>
</dbReference>
<dbReference type="RefSeq" id="WP_089145080.1">
    <property type="nucleotide sequence ID" value="NZ_LUGD01000061.1"/>
</dbReference>
<organism evidence="3 4">
    <name type="scientific">Ligilactobacillus agilis</name>
    <dbReference type="NCBI Taxonomy" id="1601"/>
    <lineage>
        <taxon>Bacteria</taxon>
        <taxon>Bacillati</taxon>
        <taxon>Bacillota</taxon>
        <taxon>Bacilli</taxon>
        <taxon>Lactobacillales</taxon>
        <taxon>Lactobacillaceae</taxon>
        <taxon>Ligilactobacillus</taxon>
    </lineage>
</organism>
<sequence length="725" mass="79920">MENKVMKCSFAIGGIALSLSSAFFSSILAIKDANNGDKQHSIKADQVAPSTTSVEIHKTMYDKKDAEFFKQEANKIKNDGTKKESTFSDKLFHYNPETMGKIEFTLYDITDAVNKHYTDGKGLTGWTTSQSKEAQGRVEEITQDLEKNGDKSQYITGATKVGTKAINNLGNVRFDNVKAYDATKPQKYHYYAAVETKTPKGFVVAKARPLVFVNPFTNPEGTGYLDTTYLYPKNNTQKLEFNLTKYAIYNEADGKYSADGAKELAGAKFQLYRGQPGSGTKVGDVLTTDKNGKVTANNLIMGDYYFVEVLSDVANDSPDNQGKLAVSTIARNDKRNKLTFSIGEDGIEPTKLQGSLVDYGTPTITKKLTNGVGSHQSLHIGDLANFESKVTVPQNIMGSNYQIDATGTKSKSEPYHVFYTRDEPQVHLKDVDSQRHLKITTQDGKTTLKEGTDYRVIVGKNKWWVQYTIQGISASDKAKIDQAAAAKDNNAIQAALQAQTTGQVSDTVAKQTGKKLIYNYNQVVMADSPMDTNIVNDIYLDWNDGSGPRELKESDHTITYGVHFVKESSGFMGSGIGAQKLQGAQFVVQDERTGKWFNGWKDAKSTETGEKQAQWVDNYQDVKAGILTSDKDGKFALQGFTEGSYKLREIKAPTGYQLMEETQSFKIGPSTDAETLRNPIVVKNNEKTSMPLTGSQRLLVEVVAGTVIVTLTAGAGYYLYQKKRA</sequence>
<feature type="domain" description="SpaA-like prealbumin fold" evidence="2">
    <location>
        <begin position="579"/>
        <end position="670"/>
    </location>
</feature>
<dbReference type="Gene3D" id="2.60.40.10">
    <property type="entry name" value="Immunoglobulins"/>
    <property type="match status" value="3"/>
</dbReference>
<evidence type="ECO:0000313" key="3">
    <source>
        <dbReference type="EMBL" id="OXS40250.1"/>
    </source>
</evidence>
<reference evidence="3 4" key="1">
    <citation type="submission" date="2016-03" db="EMBL/GenBank/DDBJ databases">
        <title>Sequencing of Lactobacillus Species from Commercial Turkeys.</title>
        <authorList>
            <person name="Johnson T.J."/>
            <person name="Youmans B.P."/>
            <person name="Case K.A."/>
        </authorList>
    </citation>
    <scope>NUCLEOTIDE SEQUENCE [LARGE SCALE GENOMIC DNA]</scope>
    <source>
        <strain evidence="3 4">UMNLA1</strain>
    </source>
</reference>